<dbReference type="InterPro" id="IPR046925">
    <property type="entry name" value="WD-like_fungi"/>
</dbReference>
<reference evidence="3 4" key="1">
    <citation type="journal article" date="2014" name="BMC Genomics">
        <title>Comparative genome sequencing reveals chemotype-specific gene clusters in the toxigenic black mold Stachybotrys.</title>
        <authorList>
            <person name="Semeiks J."/>
            <person name="Borek D."/>
            <person name="Otwinowski Z."/>
            <person name="Grishin N.V."/>
        </authorList>
    </citation>
    <scope>NUCLEOTIDE SEQUENCE [LARGE SCALE GENOMIC DNA]</scope>
    <source>
        <strain evidence="4">CBS 109288 / IBT 7711</strain>
    </source>
</reference>
<keyword evidence="1" id="KW-0732">Signal</keyword>
<keyword evidence="4" id="KW-1185">Reference proteome</keyword>
<accession>A0A084AF53</accession>
<dbReference type="EMBL" id="KL649609">
    <property type="protein sequence ID" value="KEY63932.1"/>
    <property type="molecule type" value="Genomic_DNA"/>
</dbReference>
<evidence type="ECO:0000259" key="2">
    <source>
        <dbReference type="Pfam" id="PF20493"/>
    </source>
</evidence>
<protein>
    <recommendedName>
        <fullName evidence="2">WD-like domain-containing protein</fullName>
    </recommendedName>
</protein>
<dbReference type="Proteomes" id="UP000028045">
    <property type="component" value="Unassembled WGS sequence"/>
</dbReference>
<sequence>MFFNKAILLAFVSALAVQAMPTEDLQATTTNELPEGIITLQTEQMPDGATITIYGVAPGSVSEIPPALERRQQCGTSTNFCEAVHVPAGGPCEELVNSTRDRPSSLLPAGSTSICRDHNGSLCCISWNAPLSNLRQGSLTNAAQITLNRCVLNQASSGRVTNVELQGNCVVQCLSNRRTGCA</sequence>
<name>A0A084AF53_STACB</name>
<organism evidence="3 4">
    <name type="scientific">Stachybotrys chartarum (strain CBS 109288 / IBT 7711)</name>
    <name type="common">Toxic black mold</name>
    <name type="synonym">Stilbospora chartarum</name>
    <dbReference type="NCBI Taxonomy" id="1280523"/>
    <lineage>
        <taxon>Eukaryota</taxon>
        <taxon>Fungi</taxon>
        <taxon>Dikarya</taxon>
        <taxon>Ascomycota</taxon>
        <taxon>Pezizomycotina</taxon>
        <taxon>Sordariomycetes</taxon>
        <taxon>Hypocreomycetidae</taxon>
        <taxon>Hypocreales</taxon>
        <taxon>Stachybotryaceae</taxon>
        <taxon>Stachybotrys</taxon>
    </lineage>
</organism>
<feature type="domain" description="WD-like" evidence="2">
    <location>
        <begin position="71"/>
        <end position="181"/>
    </location>
</feature>
<dbReference type="HOGENOM" id="CLU_1533286_0_0_1"/>
<feature type="signal peptide" evidence="1">
    <location>
        <begin position="1"/>
        <end position="19"/>
    </location>
</feature>
<proteinExistence type="predicted"/>
<evidence type="ECO:0000313" key="4">
    <source>
        <dbReference type="Proteomes" id="UP000028045"/>
    </source>
</evidence>
<dbReference type="AlphaFoldDB" id="A0A084AF53"/>
<gene>
    <name evidence="3" type="ORF">S7711_11605</name>
</gene>
<evidence type="ECO:0000256" key="1">
    <source>
        <dbReference type="SAM" id="SignalP"/>
    </source>
</evidence>
<evidence type="ECO:0000313" key="3">
    <source>
        <dbReference type="EMBL" id="KEY63932.1"/>
    </source>
</evidence>
<feature type="chain" id="PRO_5001770730" description="WD-like domain-containing protein" evidence="1">
    <location>
        <begin position="20"/>
        <end position="182"/>
    </location>
</feature>
<dbReference type="Pfam" id="PF20493">
    <property type="entry name" value="WD-like_fungi"/>
    <property type="match status" value="1"/>
</dbReference>